<organism evidence="2 3">
    <name type="scientific">Thalassiosira oceanica</name>
    <name type="common">Marine diatom</name>
    <dbReference type="NCBI Taxonomy" id="159749"/>
    <lineage>
        <taxon>Eukaryota</taxon>
        <taxon>Sar</taxon>
        <taxon>Stramenopiles</taxon>
        <taxon>Ochrophyta</taxon>
        <taxon>Bacillariophyta</taxon>
        <taxon>Coscinodiscophyceae</taxon>
        <taxon>Thalassiosirophycidae</taxon>
        <taxon>Thalassiosirales</taxon>
        <taxon>Thalassiosiraceae</taxon>
        <taxon>Thalassiosira</taxon>
    </lineage>
</organism>
<gene>
    <name evidence="2" type="ORF">THAOC_07069</name>
</gene>
<dbReference type="Proteomes" id="UP000266841">
    <property type="component" value="Unassembled WGS sequence"/>
</dbReference>
<name>K0TL20_THAOC</name>
<reference evidence="2 3" key="1">
    <citation type="journal article" date="2012" name="Genome Biol.">
        <title>Genome and low-iron response of an oceanic diatom adapted to chronic iron limitation.</title>
        <authorList>
            <person name="Lommer M."/>
            <person name="Specht M."/>
            <person name="Roy A.S."/>
            <person name="Kraemer L."/>
            <person name="Andreson R."/>
            <person name="Gutowska M.A."/>
            <person name="Wolf J."/>
            <person name="Bergner S.V."/>
            <person name="Schilhabel M.B."/>
            <person name="Klostermeier U.C."/>
            <person name="Beiko R.G."/>
            <person name="Rosenstiel P."/>
            <person name="Hippler M."/>
            <person name="Laroche J."/>
        </authorList>
    </citation>
    <scope>NUCLEOTIDE SEQUENCE [LARGE SCALE GENOMIC DNA]</scope>
    <source>
        <strain evidence="2 3">CCMP1005</strain>
    </source>
</reference>
<sequence length="136" mass="13911">GGSDGECTAGRRDEDDAAGLDASAEMSEDGDLAALNAELRRCDDLPPLYDGLAGGPLDVTSPGQVEGLMADVAGKMGAPGPEDWDVRLAALVDIKRLLARGVLSSSSGGAGDLRTASAFVECLHRTALPDQNMELA</sequence>
<evidence type="ECO:0000313" key="3">
    <source>
        <dbReference type="Proteomes" id="UP000266841"/>
    </source>
</evidence>
<keyword evidence="3" id="KW-1185">Reference proteome</keyword>
<feature type="region of interest" description="Disordered" evidence="1">
    <location>
        <begin position="1"/>
        <end position="27"/>
    </location>
</feature>
<evidence type="ECO:0000256" key="1">
    <source>
        <dbReference type="SAM" id="MobiDB-lite"/>
    </source>
</evidence>
<dbReference type="EMBL" id="AGNL01007175">
    <property type="protein sequence ID" value="EJK71482.1"/>
    <property type="molecule type" value="Genomic_DNA"/>
</dbReference>
<protein>
    <submittedName>
        <fullName evidence="2">Uncharacterized protein</fullName>
    </submittedName>
</protein>
<evidence type="ECO:0000313" key="2">
    <source>
        <dbReference type="EMBL" id="EJK71482.1"/>
    </source>
</evidence>
<feature type="non-terminal residue" evidence="2">
    <location>
        <position position="1"/>
    </location>
</feature>
<accession>K0TL20</accession>
<comment type="caution">
    <text evidence="2">The sequence shown here is derived from an EMBL/GenBank/DDBJ whole genome shotgun (WGS) entry which is preliminary data.</text>
</comment>
<proteinExistence type="predicted"/>
<dbReference type="AlphaFoldDB" id="K0TL20"/>